<evidence type="ECO:0000313" key="19">
    <source>
        <dbReference type="EMBL" id="KAE8377970.1"/>
    </source>
</evidence>
<keyword evidence="20" id="KW-1185">Reference proteome</keyword>
<dbReference type="InterPro" id="IPR000581">
    <property type="entry name" value="ILV_EDD_N"/>
</dbReference>
<evidence type="ECO:0000256" key="8">
    <source>
        <dbReference type="ARBA" id="ARBA00023014"/>
    </source>
</evidence>
<dbReference type="InterPro" id="IPR004404">
    <property type="entry name" value="DihydroxyA_deHydtase"/>
</dbReference>
<evidence type="ECO:0000256" key="9">
    <source>
        <dbReference type="ARBA" id="ARBA00023239"/>
    </source>
</evidence>
<reference evidence="19 20" key="1">
    <citation type="submission" date="2019-04" db="EMBL/GenBank/DDBJ databases">
        <title>Friends and foes A comparative genomics studyof 23 Aspergillus species from section Flavi.</title>
        <authorList>
            <consortium name="DOE Joint Genome Institute"/>
            <person name="Kjaerbolling I."/>
            <person name="Vesth T."/>
            <person name="Frisvad J.C."/>
            <person name="Nybo J.L."/>
            <person name="Theobald S."/>
            <person name="Kildgaard S."/>
            <person name="Isbrandt T."/>
            <person name="Kuo A."/>
            <person name="Sato A."/>
            <person name="Lyhne E.K."/>
            <person name="Kogle M.E."/>
            <person name="Wiebenga A."/>
            <person name="Kun R.S."/>
            <person name="Lubbers R.J."/>
            <person name="Makela M.R."/>
            <person name="Barry K."/>
            <person name="Chovatia M."/>
            <person name="Clum A."/>
            <person name="Daum C."/>
            <person name="Haridas S."/>
            <person name="He G."/>
            <person name="LaButti K."/>
            <person name="Lipzen A."/>
            <person name="Mondo S."/>
            <person name="Riley R."/>
            <person name="Salamov A."/>
            <person name="Simmons B.A."/>
            <person name="Magnuson J.K."/>
            <person name="Henrissat B."/>
            <person name="Mortensen U.H."/>
            <person name="Larsen T.O."/>
            <person name="Devries R.P."/>
            <person name="Grigoriev I.V."/>
            <person name="Machida M."/>
            <person name="Baker S.E."/>
            <person name="Andersen M.R."/>
        </authorList>
    </citation>
    <scope>NUCLEOTIDE SEQUENCE [LARGE SCALE GENOMIC DNA]</scope>
    <source>
        <strain evidence="19 20">IBT 29228</strain>
    </source>
</reference>
<evidence type="ECO:0000256" key="11">
    <source>
        <dbReference type="ARBA" id="ARBA00029304"/>
    </source>
</evidence>
<dbReference type="NCBIfam" id="TIGR00110">
    <property type="entry name" value="ilvD"/>
    <property type="match status" value="1"/>
</dbReference>
<dbReference type="PROSITE" id="PS00886">
    <property type="entry name" value="ILVD_EDD_1"/>
    <property type="match status" value="1"/>
</dbReference>
<dbReference type="UniPathway" id="UPA00047">
    <property type="reaction ID" value="UER00057"/>
</dbReference>
<keyword evidence="3" id="KW-0028">Amino-acid biosynthesis</keyword>
<dbReference type="InterPro" id="IPR056740">
    <property type="entry name" value="ILV_EDD_C"/>
</dbReference>
<dbReference type="GO" id="GO:0005739">
    <property type="term" value="C:mitochondrion"/>
    <property type="evidence" value="ECO:0007669"/>
    <property type="project" value="TreeGrafter"/>
</dbReference>
<gene>
    <name evidence="19" type="ORF">BDV26DRAFT_262478</name>
</gene>
<comment type="cofactor">
    <cofactor evidence="1">
        <name>Mg(2+)</name>
        <dbReference type="ChEBI" id="CHEBI:18420"/>
    </cofactor>
</comment>
<evidence type="ECO:0000256" key="13">
    <source>
        <dbReference type="ARBA" id="ARBA00029437"/>
    </source>
</evidence>
<dbReference type="GO" id="GO:0009097">
    <property type="term" value="P:isoleucine biosynthetic process"/>
    <property type="evidence" value="ECO:0007669"/>
    <property type="project" value="UniProtKB-UniPathway"/>
</dbReference>
<dbReference type="AlphaFoldDB" id="A0A5N7B8B0"/>
<evidence type="ECO:0000256" key="4">
    <source>
        <dbReference type="ARBA" id="ARBA00022714"/>
    </source>
</evidence>
<dbReference type="Proteomes" id="UP000326198">
    <property type="component" value="Unassembled WGS sequence"/>
</dbReference>
<evidence type="ECO:0000313" key="20">
    <source>
        <dbReference type="Proteomes" id="UP000326198"/>
    </source>
</evidence>
<dbReference type="GO" id="GO:0009099">
    <property type="term" value="P:L-valine biosynthetic process"/>
    <property type="evidence" value="ECO:0007669"/>
    <property type="project" value="UniProtKB-UniPathway"/>
</dbReference>
<protein>
    <recommendedName>
        <fullName evidence="14">dihydroxy-acid dehydratase</fullName>
        <ecNumber evidence="14">4.2.1.9</ecNumber>
    </recommendedName>
</protein>
<dbReference type="InterPro" id="IPR020558">
    <property type="entry name" value="DiOHA_6PGluconate_deHydtase_CS"/>
</dbReference>
<dbReference type="EMBL" id="ML736215">
    <property type="protein sequence ID" value="KAE8377970.1"/>
    <property type="molecule type" value="Genomic_DNA"/>
</dbReference>
<dbReference type="HAMAP" id="MF_00012">
    <property type="entry name" value="IlvD"/>
    <property type="match status" value="1"/>
</dbReference>
<proteinExistence type="inferred from homology"/>
<evidence type="ECO:0000256" key="12">
    <source>
        <dbReference type="ARBA" id="ARBA00029436"/>
    </source>
</evidence>
<comment type="cofactor">
    <cofactor evidence="15">
        <name>[2Fe-2S] cluster</name>
        <dbReference type="ChEBI" id="CHEBI:190135"/>
    </cofactor>
</comment>
<keyword evidence="5" id="KW-0479">Metal-binding</keyword>
<dbReference type="InterPro" id="IPR050165">
    <property type="entry name" value="DHAD_IlvD/Edd"/>
</dbReference>
<evidence type="ECO:0000256" key="14">
    <source>
        <dbReference type="ARBA" id="ARBA00029490"/>
    </source>
</evidence>
<keyword evidence="7" id="KW-0408">Iron</keyword>
<keyword evidence="8" id="KW-0411">Iron-sulfur</keyword>
<evidence type="ECO:0000256" key="16">
    <source>
        <dbReference type="ARBA" id="ARBA00052865"/>
    </source>
</evidence>
<name>A0A5N7B8B0_9EURO</name>
<dbReference type="PANTHER" id="PTHR21000">
    <property type="entry name" value="DIHYDROXY-ACID DEHYDRATASE DAD"/>
    <property type="match status" value="1"/>
</dbReference>
<comment type="catalytic activity">
    <reaction evidence="16">
        <text>(2R,3R)-2,3-dihydroxy-3-methylpentanoate = (S)-3-methyl-2-oxopentanoate + H2O</text>
        <dbReference type="Rhea" id="RHEA:27694"/>
        <dbReference type="ChEBI" id="CHEBI:15377"/>
        <dbReference type="ChEBI" id="CHEBI:35146"/>
        <dbReference type="ChEBI" id="CHEBI:49258"/>
        <dbReference type="EC" id="4.2.1.9"/>
    </reaction>
    <physiologicalReaction direction="left-to-right" evidence="16">
        <dbReference type="Rhea" id="RHEA:27695"/>
    </physiologicalReaction>
</comment>
<evidence type="ECO:0000256" key="3">
    <source>
        <dbReference type="ARBA" id="ARBA00022605"/>
    </source>
</evidence>
<evidence type="ECO:0000256" key="2">
    <source>
        <dbReference type="ARBA" id="ARBA00006486"/>
    </source>
</evidence>
<dbReference type="UniPathway" id="UPA00049">
    <property type="reaction ID" value="UER00061"/>
</dbReference>
<accession>A0A5N7B8B0</accession>
<dbReference type="SUPFAM" id="SSF143975">
    <property type="entry name" value="IlvD/EDD N-terminal domain-like"/>
    <property type="match status" value="1"/>
</dbReference>
<comment type="pathway">
    <text evidence="12">Amino-acid biosynthesis; L-valine biosynthesis; L-valine from pyruvate: step 3/4.</text>
</comment>
<dbReference type="Pfam" id="PF00920">
    <property type="entry name" value="ILVD_EDD_N"/>
    <property type="match status" value="1"/>
</dbReference>
<dbReference type="InterPro" id="IPR042096">
    <property type="entry name" value="Dihydro-acid_dehy_C"/>
</dbReference>
<dbReference type="OrthoDB" id="3851628at2759"/>
<evidence type="ECO:0000256" key="6">
    <source>
        <dbReference type="ARBA" id="ARBA00022842"/>
    </source>
</evidence>
<comment type="catalytic activity">
    <reaction evidence="11">
        <text>(2R)-2,3-dihydroxy-3-methylbutanoate = 3-methyl-2-oxobutanoate + H2O</text>
        <dbReference type="Rhea" id="RHEA:24809"/>
        <dbReference type="ChEBI" id="CHEBI:11851"/>
        <dbReference type="ChEBI" id="CHEBI:15377"/>
        <dbReference type="ChEBI" id="CHEBI:49072"/>
        <dbReference type="EC" id="4.2.1.9"/>
    </reaction>
    <physiologicalReaction direction="left-to-right" evidence="11">
        <dbReference type="Rhea" id="RHEA:24810"/>
    </physiologicalReaction>
</comment>
<dbReference type="GO" id="GO:0046872">
    <property type="term" value="F:metal ion binding"/>
    <property type="evidence" value="ECO:0007669"/>
    <property type="project" value="UniProtKB-KW"/>
</dbReference>
<organism evidence="19 20">
    <name type="scientific">Aspergillus bertholletiae</name>
    <dbReference type="NCBI Taxonomy" id="1226010"/>
    <lineage>
        <taxon>Eukaryota</taxon>
        <taxon>Fungi</taxon>
        <taxon>Dikarya</taxon>
        <taxon>Ascomycota</taxon>
        <taxon>Pezizomycotina</taxon>
        <taxon>Eurotiomycetes</taxon>
        <taxon>Eurotiomycetidae</taxon>
        <taxon>Eurotiales</taxon>
        <taxon>Aspergillaceae</taxon>
        <taxon>Aspergillus</taxon>
        <taxon>Aspergillus subgen. Circumdati</taxon>
    </lineage>
</organism>
<evidence type="ECO:0000256" key="15">
    <source>
        <dbReference type="ARBA" id="ARBA00034078"/>
    </source>
</evidence>
<dbReference type="EC" id="4.2.1.9" evidence="14"/>
<evidence type="ECO:0000259" key="18">
    <source>
        <dbReference type="Pfam" id="PF24877"/>
    </source>
</evidence>
<evidence type="ECO:0000256" key="10">
    <source>
        <dbReference type="ARBA" id="ARBA00023304"/>
    </source>
</evidence>
<dbReference type="PANTHER" id="PTHR21000:SF5">
    <property type="entry name" value="DIHYDROXY-ACID DEHYDRATASE, MITOCHONDRIAL"/>
    <property type="match status" value="1"/>
</dbReference>
<evidence type="ECO:0000256" key="7">
    <source>
        <dbReference type="ARBA" id="ARBA00023004"/>
    </source>
</evidence>
<feature type="domain" description="Dihydroxy-acid/6-phosphogluconate dehydratase C-terminal" evidence="18">
    <location>
        <begin position="404"/>
        <end position="594"/>
    </location>
</feature>
<dbReference type="SUPFAM" id="SSF52016">
    <property type="entry name" value="LeuD/IlvD-like"/>
    <property type="match status" value="1"/>
</dbReference>
<dbReference type="InterPro" id="IPR037237">
    <property type="entry name" value="IlvD/EDD_N"/>
</dbReference>
<evidence type="ECO:0000256" key="5">
    <source>
        <dbReference type="ARBA" id="ARBA00022723"/>
    </source>
</evidence>
<dbReference type="Pfam" id="PF24877">
    <property type="entry name" value="ILV_EDD_C"/>
    <property type="match status" value="1"/>
</dbReference>
<dbReference type="PROSITE" id="PS00887">
    <property type="entry name" value="ILVD_EDD_2"/>
    <property type="match status" value="1"/>
</dbReference>
<sequence>MIARVLQARYSASKTCESFNSRADWTRFFASCTRRYANDRLNKVSSHITQPKSQGASQAMLYATGLSEQDMSKAQVGISSVWFEGNPCNKHLLDMSSLVRESVAQAGLVPMRFNSIGVSDGISMGTTGMRYSLQSREIIADGIETVMNGQWYDANISLPGCDKNMPGVLIAMGRVNRPSIMIYGGSIKPGCSASGQPLDLVSAFQSYGQYITGQIDEQQRFDIIRNACPGSGACGGMYTANTMATAIETLGMTMTGSSSTPADDPAKRLECQQIGQTIRNLLKEDIRPKDILTRQAFENAMIVVNILGGSTNAVLHLIAVADSVGINLTIDDFQAVSDKTPFLADLKPSGKYVMHDLYKIGGTPALLKLLLKEGLIDGSGITVTGKTMKENVASWPDFPKDQPIIHSLSNPIKPTGHLQILRGSLAPGGSVGKITGKEGLRFEGTARCYEYEDAFIEALERGDIKQGEKTVVIIRYEGPKGGPGMPEMLKPSSAIMGAGLGQDVALLTDGRFSGGSHGFLIGHIVPEAMEGGPIALVKDGDRVIIDAEERIVDLDVPDEEMERRQKRWKAPKPRATKGTLRKYAMLVSDASHGCVTDGPI</sequence>
<comment type="similarity">
    <text evidence="2">Belongs to the IlvD/Edd family.</text>
</comment>
<comment type="pathway">
    <text evidence="13">Amino-acid biosynthesis; L-isoleucine biosynthesis; L-isoleucine from 2-oxobutanoate: step 3/4.</text>
</comment>
<dbReference type="NCBIfam" id="NF002068">
    <property type="entry name" value="PRK00911.1"/>
    <property type="match status" value="1"/>
</dbReference>
<feature type="domain" description="Dihydroxy-acid/6-phosphogluconate dehydratase N-terminal" evidence="17">
    <location>
        <begin position="73"/>
        <end position="391"/>
    </location>
</feature>
<dbReference type="FunFam" id="3.50.30.80:FF:000001">
    <property type="entry name" value="Dihydroxy-acid dehydratase"/>
    <property type="match status" value="1"/>
</dbReference>
<keyword evidence="4" id="KW-0001">2Fe-2S</keyword>
<keyword evidence="6" id="KW-0460">Magnesium</keyword>
<keyword evidence="9" id="KW-0456">Lyase</keyword>
<dbReference type="GO" id="GO:0051537">
    <property type="term" value="F:2 iron, 2 sulfur cluster binding"/>
    <property type="evidence" value="ECO:0007669"/>
    <property type="project" value="UniProtKB-KW"/>
</dbReference>
<evidence type="ECO:0000256" key="1">
    <source>
        <dbReference type="ARBA" id="ARBA00001946"/>
    </source>
</evidence>
<dbReference type="Gene3D" id="3.50.30.80">
    <property type="entry name" value="IlvD/EDD C-terminal domain-like"/>
    <property type="match status" value="1"/>
</dbReference>
<evidence type="ECO:0000259" key="17">
    <source>
        <dbReference type="Pfam" id="PF00920"/>
    </source>
</evidence>
<keyword evidence="10" id="KW-0100">Branched-chain amino acid biosynthesis</keyword>
<dbReference type="GO" id="GO:0004160">
    <property type="term" value="F:dihydroxy-acid dehydratase activity"/>
    <property type="evidence" value="ECO:0007669"/>
    <property type="project" value="UniProtKB-EC"/>
</dbReference>